<feature type="chain" id="PRO_5046771637" evidence="1">
    <location>
        <begin position="20"/>
        <end position="154"/>
    </location>
</feature>
<proteinExistence type="predicted"/>
<evidence type="ECO:0000313" key="3">
    <source>
        <dbReference type="Proteomes" id="UP001499852"/>
    </source>
</evidence>
<comment type="caution">
    <text evidence="2">The sequence shown here is derived from an EMBL/GenBank/DDBJ whole genome shotgun (WGS) entry which is preliminary data.</text>
</comment>
<keyword evidence="3" id="KW-1185">Reference proteome</keyword>
<accession>A0ABP9NRT9</accession>
<reference evidence="3" key="1">
    <citation type="journal article" date="2019" name="Int. J. Syst. Evol. Microbiol.">
        <title>The Global Catalogue of Microorganisms (GCM) 10K type strain sequencing project: providing services to taxonomists for standard genome sequencing and annotation.</title>
        <authorList>
            <consortium name="The Broad Institute Genomics Platform"/>
            <consortium name="The Broad Institute Genome Sequencing Center for Infectious Disease"/>
            <person name="Wu L."/>
            <person name="Ma J."/>
        </authorList>
    </citation>
    <scope>NUCLEOTIDE SEQUENCE [LARGE SCALE GENOMIC DNA]</scope>
    <source>
        <strain evidence="3">JCM 18053</strain>
    </source>
</reference>
<organism evidence="2 3">
    <name type="scientific">Prosthecobacter algae</name>
    <dbReference type="NCBI Taxonomy" id="1144682"/>
    <lineage>
        <taxon>Bacteria</taxon>
        <taxon>Pseudomonadati</taxon>
        <taxon>Verrucomicrobiota</taxon>
        <taxon>Verrucomicrobiia</taxon>
        <taxon>Verrucomicrobiales</taxon>
        <taxon>Verrucomicrobiaceae</taxon>
        <taxon>Prosthecobacter</taxon>
    </lineage>
</organism>
<dbReference type="RefSeq" id="WP_345734421.1">
    <property type="nucleotide sequence ID" value="NZ_BAABIA010000001.1"/>
</dbReference>
<dbReference type="Proteomes" id="UP001499852">
    <property type="component" value="Unassembled WGS sequence"/>
</dbReference>
<evidence type="ECO:0000313" key="2">
    <source>
        <dbReference type="EMBL" id="GAA5132674.1"/>
    </source>
</evidence>
<keyword evidence="1" id="KW-0732">Signal</keyword>
<dbReference type="PROSITE" id="PS51257">
    <property type="entry name" value="PROKAR_LIPOPROTEIN"/>
    <property type="match status" value="1"/>
</dbReference>
<gene>
    <name evidence="2" type="ORF">GCM10023213_01140</name>
</gene>
<feature type="signal peptide" evidence="1">
    <location>
        <begin position="1"/>
        <end position="19"/>
    </location>
</feature>
<name>A0ABP9NRT9_9BACT</name>
<dbReference type="EMBL" id="BAABIA010000001">
    <property type="protein sequence ID" value="GAA5132674.1"/>
    <property type="molecule type" value="Genomic_DNA"/>
</dbReference>
<sequence length="154" mass="17171">MRFRHGFFLCLAVSLSACVNSVPTAEKLDELEHKVRAEYRQEYVLLEDQRRSGALDAEGYKLAKDQLDQRVQNRVDTMAWSRHALVQSDMKANAIPTPDKPQLNLPPGVGTLQGSVYNSTRQNGLGSQVMGTMMQEMGGTTINGRRPGTVYDDQ</sequence>
<protein>
    <submittedName>
        <fullName evidence="2">Uncharacterized protein</fullName>
    </submittedName>
</protein>
<evidence type="ECO:0000256" key="1">
    <source>
        <dbReference type="SAM" id="SignalP"/>
    </source>
</evidence>